<evidence type="ECO:0000256" key="3">
    <source>
        <dbReference type="ARBA" id="ARBA00009381"/>
    </source>
</evidence>
<comment type="pathway">
    <text evidence="6">Sulfur metabolism; glutathione metabolism.</text>
</comment>
<evidence type="ECO:0000256" key="2">
    <source>
        <dbReference type="ARBA" id="ARBA00001089"/>
    </source>
</evidence>
<dbReference type="PANTHER" id="PTHR43199">
    <property type="entry name" value="GLUTATHIONE HYDROLASE"/>
    <property type="match status" value="1"/>
</dbReference>
<dbReference type="PRINTS" id="PR01210">
    <property type="entry name" value="GGTRANSPTASE"/>
</dbReference>
<dbReference type="InterPro" id="IPR043138">
    <property type="entry name" value="GGT_lsub"/>
</dbReference>
<dbReference type="PANTHER" id="PTHR43199:SF6">
    <property type="entry name" value="GLUTATHIONE HYDROLASE PROENZYME"/>
    <property type="match status" value="1"/>
</dbReference>
<evidence type="ECO:0000313" key="10">
    <source>
        <dbReference type="Proteomes" id="UP001501727"/>
    </source>
</evidence>
<evidence type="ECO:0000256" key="1">
    <source>
        <dbReference type="ARBA" id="ARBA00001049"/>
    </source>
</evidence>
<proteinExistence type="inferred from homology"/>
<evidence type="ECO:0000256" key="6">
    <source>
        <dbReference type="RuleBase" id="RU368036"/>
    </source>
</evidence>
<comment type="catalytic activity">
    <reaction evidence="5 6">
        <text>an N-terminal (5-L-glutamyl)-[peptide] + an alpha-amino acid = 5-L-glutamyl amino acid + an N-terminal L-alpha-aminoacyl-[peptide]</text>
        <dbReference type="Rhea" id="RHEA:23904"/>
        <dbReference type="Rhea" id="RHEA-COMP:9780"/>
        <dbReference type="Rhea" id="RHEA-COMP:9795"/>
        <dbReference type="ChEBI" id="CHEBI:77644"/>
        <dbReference type="ChEBI" id="CHEBI:78597"/>
        <dbReference type="ChEBI" id="CHEBI:78599"/>
        <dbReference type="ChEBI" id="CHEBI:78608"/>
        <dbReference type="EC" id="2.3.2.2"/>
    </reaction>
</comment>
<feature type="signal peptide" evidence="8">
    <location>
        <begin position="1"/>
        <end position="20"/>
    </location>
</feature>
<comment type="caution">
    <text evidence="9">The sequence shown here is derived from an EMBL/GenBank/DDBJ whole genome shotgun (WGS) entry which is preliminary data.</text>
</comment>
<dbReference type="InterPro" id="IPR051792">
    <property type="entry name" value="GGT_bact"/>
</dbReference>
<evidence type="ECO:0000256" key="4">
    <source>
        <dbReference type="ARBA" id="ARBA00023315"/>
    </source>
</evidence>
<dbReference type="PROSITE" id="PS00462">
    <property type="entry name" value="G_GLU_TRANSPEPTIDASE"/>
    <property type="match status" value="1"/>
</dbReference>
<keyword evidence="6" id="KW-0865">Zymogen</keyword>
<comment type="catalytic activity">
    <reaction evidence="1 6">
        <text>an S-substituted glutathione + H2O = an S-substituted L-cysteinylglycine + L-glutamate</text>
        <dbReference type="Rhea" id="RHEA:59468"/>
        <dbReference type="ChEBI" id="CHEBI:15377"/>
        <dbReference type="ChEBI" id="CHEBI:29985"/>
        <dbReference type="ChEBI" id="CHEBI:90779"/>
        <dbReference type="ChEBI" id="CHEBI:143103"/>
        <dbReference type="EC" id="3.4.19.13"/>
    </reaction>
</comment>
<dbReference type="EC" id="2.3.2.2" evidence="6"/>
<protein>
    <recommendedName>
        <fullName evidence="6">Glutathione hydrolase proenzyme</fullName>
        <ecNumber evidence="6">2.3.2.2</ecNumber>
        <ecNumber evidence="6">3.4.19.13</ecNumber>
    </recommendedName>
    <component>
        <recommendedName>
            <fullName evidence="6">Glutathione hydrolase large chain</fullName>
        </recommendedName>
    </component>
    <component>
        <recommendedName>
            <fullName evidence="6">Glutathione hydrolase small chain</fullName>
        </recommendedName>
    </component>
</protein>
<gene>
    <name evidence="9" type="primary">ggt_3</name>
    <name evidence="9" type="ORF">GCM10022229_23230</name>
</gene>
<comment type="subunit">
    <text evidence="6">This enzyme consists of two polypeptide chains, which are synthesized in precursor form from a single polypeptide.</text>
</comment>
<accession>A0ABP7MRM3</accession>
<dbReference type="InterPro" id="IPR043137">
    <property type="entry name" value="GGT_ssub_C"/>
</dbReference>
<dbReference type="EMBL" id="BAAAZU010000024">
    <property type="protein sequence ID" value="GAA3928926.1"/>
    <property type="molecule type" value="Genomic_DNA"/>
</dbReference>
<dbReference type="RefSeq" id="WP_344760160.1">
    <property type="nucleotide sequence ID" value="NZ_BAAAZU010000024.1"/>
</dbReference>
<comment type="catalytic activity">
    <reaction evidence="2 6">
        <text>glutathione + H2O = L-cysteinylglycine + L-glutamate</text>
        <dbReference type="Rhea" id="RHEA:28807"/>
        <dbReference type="ChEBI" id="CHEBI:15377"/>
        <dbReference type="ChEBI" id="CHEBI:29985"/>
        <dbReference type="ChEBI" id="CHEBI:57925"/>
        <dbReference type="ChEBI" id="CHEBI:61694"/>
        <dbReference type="EC" id="3.4.19.13"/>
    </reaction>
</comment>
<feature type="region of interest" description="Disordered" evidence="7">
    <location>
        <begin position="526"/>
        <end position="545"/>
    </location>
</feature>
<dbReference type="InterPro" id="IPR055262">
    <property type="entry name" value="GGT_CS"/>
</dbReference>
<comment type="PTM">
    <text evidence="6">Cleaved by autocatalysis into a large and a small subunit.</text>
</comment>
<organism evidence="9 10">
    <name type="scientific">Luteimonas lutimaris</name>
    <dbReference type="NCBI Taxonomy" id="698645"/>
    <lineage>
        <taxon>Bacteria</taxon>
        <taxon>Pseudomonadati</taxon>
        <taxon>Pseudomonadota</taxon>
        <taxon>Gammaproteobacteria</taxon>
        <taxon>Lysobacterales</taxon>
        <taxon>Lysobacteraceae</taxon>
        <taxon>Luteimonas</taxon>
    </lineage>
</organism>
<keyword evidence="6" id="KW-0808">Transferase</keyword>
<name>A0ABP7MRM3_9GAMM</name>
<keyword evidence="8" id="KW-0732">Signal</keyword>
<reference evidence="10" key="1">
    <citation type="journal article" date="2019" name="Int. J. Syst. Evol. Microbiol.">
        <title>The Global Catalogue of Microorganisms (GCM) 10K type strain sequencing project: providing services to taxonomists for standard genome sequencing and annotation.</title>
        <authorList>
            <consortium name="The Broad Institute Genomics Platform"/>
            <consortium name="The Broad Institute Genome Sequencing Center for Infectious Disease"/>
            <person name="Wu L."/>
            <person name="Ma J."/>
        </authorList>
    </citation>
    <scope>NUCLEOTIDE SEQUENCE [LARGE SCALE GENOMIC DNA]</scope>
    <source>
        <strain evidence="10">JCM 16916</strain>
    </source>
</reference>
<evidence type="ECO:0000256" key="8">
    <source>
        <dbReference type="SAM" id="SignalP"/>
    </source>
</evidence>
<keyword evidence="6" id="KW-0317">Glutathione biosynthesis</keyword>
<feature type="region of interest" description="Disordered" evidence="7">
    <location>
        <begin position="552"/>
        <end position="577"/>
    </location>
</feature>
<dbReference type="Pfam" id="PF01019">
    <property type="entry name" value="G_glu_transpept"/>
    <property type="match status" value="1"/>
</dbReference>
<evidence type="ECO:0000313" key="9">
    <source>
        <dbReference type="EMBL" id="GAA3928926.1"/>
    </source>
</evidence>
<evidence type="ECO:0000256" key="5">
    <source>
        <dbReference type="ARBA" id="ARBA00047417"/>
    </source>
</evidence>
<keyword evidence="6" id="KW-0378">Hydrolase</keyword>
<dbReference type="NCBIfam" id="TIGR00066">
    <property type="entry name" value="g_glut_trans"/>
    <property type="match status" value="1"/>
</dbReference>
<sequence length="577" mass="61556">MKPIGHLLLISILAFAPAMAAERADAPADHPPGVAVASAHELATEAGLQVLREGGNAFDAAVAVSSTLSVVEPISSGLGGGGFFLLHDAKTGKDVFVDARETAPAAATEAAYLLENGEFNRDRAMNGPWSAGIPGLPAALVHLSEQYGKLPLEQSLAPAIRIAKEGFPVYGRMARGYAAKGKVMARYPGTRAVYEPGGKPIAEGDTFRQPDLAHTLELLAQKGHDGFYRGETAQKLIKGVNDEGGEWTADELAGYQVRERAPIVFDYHDWKITTAPPPSSGGIALAEMLQILEPWDLPKLDQAHRVHLVVEAMRRAYRDRTFYLGDPDFVKIPQRTLTSADYAAGLRATINPDKATPSDMLSGQQTPLEDDETTHFSIIDADGNRVAATQTVNLLFGSGLIPPGTGVLLNDEMDDFALKPGTPNAFGVMGYDANAPKPGKRMLSSMTPTFMESADKVAVLGTPGGTRIITMVLLGIMGYDDGLSAQDVAALPRYHHQWMPDVVEAEPGTFAPDTVVALRKMGHTIEMPEDEPGDGGRSSHVWGNLQTVEWDRATDKLSGGTDPRNPVGAAKVELSSP</sequence>
<dbReference type="EC" id="3.4.19.13" evidence="6"/>
<keyword evidence="4 6" id="KW-0012">Acyltransferase</keyword>
<dbReference type="InterPro" id="IPR000101">
    <property type="entry name" value="GGT_peptidase"/>
</dbReference>
<comment type="similarity">
    <text evidence="3 6">Belongs to the gamma-glutamyltransferase family.</text>
</comment>
<dbReference type="Proteomes" id="UP001501727">
    <property type="component" value="Unassembled WGS sequence"/>
</dbReference>
<dbReference type="Gene3D" id="3.60.20.40">
    <property type="match status" value="1"/>
</dbReference>
<dbReference type="InterPro" id="IPR029055">
    <property type="entry name" value="Ntn_hydrolases_N"/>
</dbReference>
<dbReference type="Gene3D" id="1.10.246.130">
    <property type="match status" value="1"/>
</dbReference>
<feature type="chain" id="PRO_5046649269" description="Glutathione hydrolase proenzyme" evidence="8">
    <location>
        <begin position="21"/>
        <end position="577"/>
    </location>
</feature>
<evidence type="ECO:0000256" key="7">
    <source>
        <dbReference type="SAM" id="MobiDB-lite"/>
    </source>
</evidence>
<keyword evidence="10" id="KW-1185">Reference proteome</keyword>
<dbReference type="SUPFAM" id="SSF56235">
    <property type="entry name" value="N-terminal nucleophile aminohydrolases (Ntn hydrolases)"/>
    <property type="match status" value="1"/>
</dbReference>